<feature type="compositionally biased region" description="Polar residues" evidence="9">
    <location>
        <begin position="295"/>
        <end position="307"/>
    </location>
</feature>
<feature type="compositionally biased region" description="Low complexity" evidence="9">
    <location>
        <begin position="261"/>
        <end position="292"/>
    </location>
</feature>
<protein>
    <recommendedName>
        <fullName evidence="3">phenylalanine 4-monooxygenase</fullName>
        <ecNumber evidence="3">1.14.16.1</ecNumber>
    </recommendedName>
</protein>
<name>A0A8J7P0Y6_ATRSP</name>
<feature type="compositionally biased region" description="Low complexity" evidence="9">
    <location>
        <begin position="237"/>
        <end position="254"/>
    </location>
</feature>
<feature type="compositionally biased region" description="Polar residues" evidence="9">
    <location>
        <begin position="47"/>
        <end position="63"/>
    </location>
</feature>
<evidence type="ECO:0000256" key="5">
    <source>
        <dbReference type="ARBA" id="ARBA00023002"/>
    </source>
</evidence>
<evidence type="ECO:0000256" key="2">
    <source>
        <dbReference type="ARBA" id="ARBA00009712"/>
    </source>
</evidence>
<feature type="region of interest" description="Disordered" evidence="9">
    <location>
        <begin position="360"/>
        <end position="388"/>
    </location>
</feature>
<dbReference type="InterPro" id="IPR045865">
    <property type="entry name" value="ACT-like_dom_sf"/>
</dbReference>
<dbReference type="PANTHER" id="PTHR11473">
    <property type="entry name" value="AROMATIC AMINO ACID HYDROXYLASE"/>
    <property type="match status" value="1"/>
</dbReference>
<feature type="compositionally biased region" description="Low complexity" evidence="9">
    <location>
        <begin position="188"/>
        <end position="220"/>
    </location>
</feature>
<feature type="compositionally biased region" description="Basic and acidic residues" evidence="9">
    <location>
        <begin position="67"/>
        <end position="81"/>
    </location>
</feature>
<feature type="region of interest" description="Disordered" evidence="9">
    <location>
        <begin position="33"/>
        <end position="307"/>
    </location>
</feature>
<keyword evidence="12" id="KW-1185">Reference proteome</keyword>
<evidence type="ECO:0000313" key="11">
    <source>
        <dbReference type="EMBL" id="MBN3321985.1"/>
    </source>
</evidence>
<feature type="compositionally biased region" description="Basic and acidic residues" evidence="9">
    <location>
        <begin position="138"/>
        <end position="155"/>
    </location>
</feature>
<feature type="compositionally biased region" description="Basic and acidic residues" evidence="9">
    <location>
        <begin position="601"/>
        <end position="613"/>
    </location>
</feature>
<feature type="non-terminal residue" evidence="11">
    <location>
        <position position="972"/>
    </location>
</feature>
<dbReference type="EC" id="1.14.16.1" evidence="3"/>
<evidence type="ECO:0000256" key="3">
    <source>
        <dbReference type="ARBA" id="ARBA00011995"/>
    </source>
</evidence>
<dbReference type="Gene3D" id="1.10.800.10">
    <property type="entry name" value="Aromatic amino acid hydroxylase"/>
    <property type="match status" value="1"/>
</dbReference>
<keyword evidence="5" id="KW-0560">Oxidoreductase</keyword>
<keyword evidence="7" id="KW-0503">Monooxygenase</keyword>
<dbReference type="Pfam" id="PF00351">
    <property type="entry name" value="Biopterin_H"/>
    <property type="match status" value="1"/>
</dbReference>
<feature type="binding site" evidence="8">
    <location>
        <position position="816"/>
    </location>
    <ligand>
        <name>Fe cation</name>
        <dbReference type="ChEBI" id="CHEBI:24875"/>
    </ligand>
</feature>
<reference evidence="11" key="1">
    <citation type="journal article" date="2021" name="Cell">
        <title>Tracing the genetic footprints of vertebrate landing in non-teleost ray-finned fishes.</title>
        <authorList>
            <person name="Bi X."/>
            <person name="Wang K."/>
            <person name="Yang L."/>
            <person name="Pan H."/>
            <person name="Jiang H."/>
            <person name="Wei Q."/>
            <person name="Fang M."/>
            <person name="Yu H."/>
            <person name="Zhu C."/>
            <person name="Cai Y."/>
            <person name="He Y."/>
            <person name="Gan X."/>
            <person name="Zeng H."/>
            <person name="Yu D."/>
            <person name="Zhu Y."/>
            <person name="Jiang H."/>
            <person name="Qiu Q."/>
            <person name="Yang H."/>
            <person name="Zhang Y.E."/>
            <person name="Wang W."/>
            <person name="Zhu M."/>
            <person name="He S."/>
            <person name="Zhang G."/>
        </authorList>
    </citation>
    <scope>NUCLEOTIDE SEQUENCE</scope>
    <source>
        <strain evidence="11">Allg_001</strain>
    </source>
</reference>
<evidence type="ECO:0000313" key="12">
    <source>
        <dbReference type="Proteomes" id="UP000736164"/>
    </source>
</evidence>
<feature type="region of interest" description="Disordered" evidence="9">
    <location>
        <begin position="499"/>
        <end position="537"/>
    </location>
</feature>
<feature type="region of interest" description="Disordered" evidence="9">
    <location>
        <begin position="321"/>
        <end position="343"/>
    </location>
</feature>
<feature type="region of interest" description="Disordered" evidence="9">
    <location>
        <begin position="601"/>
        <end position="627"/>
    </location>
</feature>
<dbReference type="InterPro" id="IPR036951">
    <property type="entry name" value="ArAA_hydroxylase_sf"/>
</dbReference>
<feature type="non-terminal residue" evidence="11">
    <location>
        <position position="1"/>
    </location>
</feature>
<dbReference type="EMBL" id="JAAWVO010057697">
    <property type="protein sequence ID" value="MBN3321985.1"/>
    <property type="molecule type" value="Genomic_DNA"/>
</dbReference>
<evidence type="ECO:0000256" key="8">
    <source>
        <dbReference type="PIRSR" id="PIRSR601273-2"/>
    </source>
</evidence>
<dbReference type="InterPro" id="IPR019774">
    <property type="entry name" value="Aromatic-AA_hydroxylase_C"/>
</dbReference>
<evidence type="ECO:0000259" key="10">
    <source>
        <dbReference type="PROSITE" id="PS51410"/>
    </source>
</evidence>
<dbReference type="InterPro" id="IPR001273">
    <property type="entry name" value="ArAA_hydroxylase"/>
</dbReference>
<dbReference type="SUPFAM" id="SSF56534">
    <property type="entry name" value="Aromatic aminoacid monoxygenases, catalytic and oligomerization domains"/>
    <property type="match status" value="1"/>
</dbReference>
<organism evidence="11 12">
    <name type="scientific">Atractosteus spatula</name>
    <name type="common">Alligator gar</name>
    <name type="synonym">Lepisosteus spatula</name>
    <dbReference type="NCBI Taxonomy" id="7917"/>
    <lineage>
        <taxon>Eukaryota</taxon>
        <taxon>Metazoa</taxon>
        <taxon>Chordata</taxon>
        <taxon>Craniata</taxon>
        <taxon>Vertebrata</taxon>
        <taxon>Euteleostomi</taxon>
        <taxon>Actinopterygii</taxon>
        <taxon>Neopterygii</taxon>
        <taxon>Holostei</taxon>
        <taxon>Semionotiformes</taxon>
        <taxon>Lepisosteidae</taxon>
        <taxon>Atractosteus</taxon>
    </lineage>
</organism>
<dbReference type="AlphaFoldDB" id="A0A8J7P0Y6"/>
<comment type="similarity">
    <text evidence="2">Belongs to the biopterin-dependent aromatic amino acid hydroxylase family.</text>
</comment>
<evidence type="ECO:0000256" key="9">
    <source>
        <dbReference type="SAM" id="MobiDB-lite"/>
    </source>
</evidence>
<dbReference type="InterPro" id="IPR041912">
    <property type="entry name" value="Euk_PheOH_cat"/>
</dbReference>
<feature type="binding site" evidence="8">
    <location>
        <position position="856"/>
    </location>
    <ligand>
        <name>Fe cation</name>
        <dbReference type="ChEBI" id="CHEBI:24875"/>
    </ligand>
</feature>
<accession>A0A8J7P0Y6</accession>
<dbReference type="GO" id="GO:0005506">
    <property type="term" value="F:iron ion binding"/>
    <property type="evidence" value="ECO:0007669"/>
    <property type="project" value="InterPro"/>
</dbReference>
<evidence type="ECO:0000256" key="6">
    <source>
        <dbReference type="ARBA" id="ARBA00023004"/>
    </source>
</evidence>
<feature type="binding site" evidence="8">
    <location>
        <position position="811"/>
    </location>
    <ligand>
        <name>Fe cation</name>
        <dbReference type="ChEBI" id="CHEBI:24875"/>
    </ligand>
</feature>
<feature type="domain" description="Biopterin-dependent aromatic amino acid hydroxylase family profile" evidence="10">
    <location>
        <begin position="632"/>
        <end position="972"/>
    </location>
</feature>
<dbReference type="PROSITE" id="PS00367">
    <property type="entry name" value="BH4_AAA_HYDROXYL_1"/>
    <property type="match status" value="1"/>
</dbReference>
<feature type="region of interest" description="Disordered" evidence="9">
    <location>
        <begin position="440"/>
        <end position="477"/>
    </location>
</feature>
<dbReference type="PANTHER" id="PTHR11473:SF24">
    <property type="entry name" value="PHENYLALANINE-4-HYDROXYLASE"/>
    <property type="match status" value="1"/>
</dbReference>
<comment type="caution">
    <text evidence="11">The sequence shown here is derived from an EMBL/GenBank/DDBJ whole genome shotgun (WGS) entry which is preliminary data.</text>
</comment>
<gene>
    <name evidence="11" type="primary">Pah</name>
    <name evidence="11" type="ORF">GTO95_0014665</name>
</gene>
<dbReference type="PROSITE" id="PS51410">
    <property type="entry name" value="BH4_AAA_HYDROXYL_2"/>
    <property type="match status" value="1"/>
</dbReference>
<dbReference type="SUPFAM" id="SSF55021">
    <property type="entry name" value="ACT-like"/>
    <property type="match status" value="1"/>
</dbReference>
<proteinExistence type="inferred from homology"/>
<feature type="compositionally biased region" description="Polar residues" evidence="9">
    <location>
        <begin position="464"/>
        <end position="475"/>
    </location>
</feature>
<dbReference type="InterPro" id="IPR036329">
    <property type="entry name" value="Aro-AA_hydroxylase_C_sf"/>
</dbReference>
<dbReference type="Proteomes" id="UP000736164">
    <property type="component" value="Unassembled WGS sequence"/>
</dbReference>
<evidence type="ECO:0000256" key="4">
    <source>
        <dbReference type="ARBA" id="ARBA00022723"/>
    </source>
</evidence>
<evidence type="ECO:0000256" key="7">
    <source>
        <dbReference type="ARBA" id="ARBA00023033"/>
    </source>
</evidence>
<evidence type="ECO:0000256" key="1">
    <source>
        <dbReference type="ARBA" id="ARBA00001954"/>
    </source>
</evidence>
<keyword evidence="6 8" id="KW-0408">Iron</keyword>
<sequence>MEEVNGDWITDHEEIMKCWTDKAQGIQQLPFQTLSTLPGSHEGLSGLSATSPASRHHPQTSGSPPCDRPETHPLHTEDMPRGLHQTQKTAQRIPIQVPDKQPRSPAPSPASSEEDCGSSPAHVQEPAGACQSGGTPEADARALEEEQEEKTKEQEIIWNGPDPADVHPSPGDVGPTRDVMSPTLSDAGGSLSSFSRPASSLFSRSTSLSSGRSSALSGTTPHPSPPQSGLSSAGREGSPVLSGLCSSSSSRSPGWAADVLPPSLGPGDPSRGSRRSGPSRQAAGPPGPGARAEGTHSQPETPLSSVEETWPDLELRQWPVLPPISPQRDCSELGSHPSPDSDVQSAIFNELDALVPRTGSSVSLDCSDSFPGGRSSPDTGKFTGKGDSRSARSIFRFQVSVFSVRLLRVPEAACELLQTSTGAPGQVSRAWRAPLTAGACHRPTSARPRRFMQPGTRPAAALQSPPQKNPTTARTSGRAVVVPGDEADVMGSALSYSAPLTNSRSRSTRGVGCERRARASSSGTLRAEPQPLPGVLRSAGWAEPTREKGINLTHIESRPSRLNKNQYEFFVSVDMASSETLDHIVNGLRAQISGHVHELSRNKAKDTGRDHALGSRPVHHRTHTQAQGDTLQTLISSASHYQEVPWFPNYIQDLDRFANQILSYGAELDSDHPGFTDPVYRARRKEFADIAYNYRHGQPIPKVEYTEEEKQTWGTVFKELKTLYPTHACREHNRVFPLLEQYCGYREDNIPQLEDISRFLQSCTGFRLRPVAGLLSSRDFLAGLAFRVFHSTQYIRHSSRPMYTPEPDICHELLGHVPLFADPSFAQFSQEIGLASLGAPDEYIQKLATVYWFTVEFGLCKQESEIKAYGAGLLSSFGELQYSLTDKPKLLPFDPEKTSLQAYPITEFQPVYFVSESFEDAKEKVRKFAATIPRPFSVRYNPYTQSIEVLDSMQQLKNLADSIGGTVCCPAC</sequence>
<dbReference type="PRINTS" id="PR00372">
    <property type="entry name" value="FYWHYDRXLASE"/>
</dbReference>
<keyword evidence="4 8" id="KW-0479">Metal-binding</keyword>
<dbReference type="InterPro" id="IPR018301">
    <property type="entry name" value="ArAA_hydroxylase_Fe/CU_BS"/>
</dbReference>
<dbReference type="CDD" id="cd03347">
    <property type="entry name" value="eu_PheOH"/>
    <property type="match status" value="1"/>
</dbReference>
<comment type="cofactor">
    <cofactor evidence="1 8">
        <name>Fe(2+)</name>
        <dbReference type="ChEBI" id="CHEBI:29033"/>
    </cofactor>
</comment>
<dbReference type="GO" id="GO:0004505">
    <property type="term" value="F:phenylalanine 4-monooxygenase activity"/>
    <property type="evidence" value="ECO:0007669"/>
    <property type="project" value="UniProtKB-EC"/>
</dbReference>